<dbReference type="Pfam" id="PF10110">
    <property type="entry name" value="GPDPase_memb"/>
    <property type="match status" value="1"/>
</dbReference>
<dbReference type="SUPFAM" id="SSF51695">
    <property type="entry name" value="PLC-like phosphodiesterases"/>
    <property type="match status" value="1"/>
</dbReference>
<feature type="transmembrane region" description="Helical" evidence="1">
    <location>
        <begin position="219"/>
        <end position="242"/>
    </location>
</feature>
<sequence length="619" mass="70851">MRKIRRNFRIFLFNLAALAGFEFLFKVLTTVVLFPAFIRGMNAMIRFFGYSYLTAENIRGFFRTPAVILLMLVALLCVAAVTTVDICAVIYILDQAGKGSRVTVLRALRFAISKLLSFFKAENLRILPVVLLFLPFLYFGVVSSFLSTIRVPGILTKYVESDPVHILVILLGYLFFSFFMMHWIYVFHFLCLRDTNYRKAMKYAKKLGKRHKVSDYGKLLGLQLLLYLVFLALVMLGSVLIILVRRSFWSIARITLPGSTNMILVYYYRLVLRVMAAISIPVGFSGVSVLFYEHLPVPETKGTEVTERKGFRWNEVNQEQTGVKGRIPKDLARTMVFLLTAVLFVVYNLRLVHGQYNVSADDIHVLEVSAHRGASALYPENTMAAFEGAVEQGADWIELDIQQSRDGQIFVMHDSSFRRTCGVNAYSWQKDYDEISRMDAGSWFDKKFSDQHPPLLSEVIALARLANIRLNIELKPNGHETDFEEGVLDVVKDAHFEKYCVITSQRYQVLERIKELDPEIRTVYVMHLAYGNIERLSAADDFSIEEAFASARLIRRMHSRGHKVYVWTVNNRRSIQTVIQNQGDNIITNNVPLAKDCVNSISLTDSMFRLVVSVEDLLY</sequence>
<dbReference type="HOGENOM" id="CLU_030006_15_1_9"/>
<keyword evidence="1" id="KW-0472">Membrane</keyword>
<dbReference type="STRING" id="633697.EubceDRAFT1_2109"/>
<feature type="transmembrane region" description="Helical" evidence="1">
    <location>
        <begin position="124"/>
        <end position="146"/>
    </location>
</feature>
<evidence type="ECO:0000313" key="3">
    <source>
        <dbReference type="EMBL" id="EIM57869.1"/>
    </source>
</evidence>
<dbReference type="Proteomes" id="UP000005753">
    <property type="component" value="Chromosome"/>
</dbReference>
<dbReference type="EMBL" id="CM001487">
    <property type="protein sequence ID" value="EIM57869.1"/>
    <property type="molecule type" value="Genomic_DNA"/>
</dbReference>
<keyword evidence="1" id="KW-0812">Transmembrane</keyword>
<feature type="transmembrane region" description="Helical" evidence="1">
    <location>
        <begin position="331"/>
        <end position="349"/>
    </location>
</feature>
<name>I5AVP6_EUBC6</name>
<evidence type="ECO:0000256" key="1">
    <source>
        <dbReference type="SAM" id="Phobius"/>
    </source>
</evidence>
<dbReference type="InterPro" id="IPR030395">
    <property type="entry name" value="GP_PDE_dom"/>
</dbReference>
<dbReference type="GO" id="GO:0008081">
    <property type="term" value="F:phosphoric diester hydrolase activity"/>
    <property type="evidence" value="ECO:0007669"/>
    <property type="project" value="InterPro"/>
</dbReference>
<reference evidence="3 4" key="1">
    <citation type="submission" date="2010-08" db="EMBL/GenBank/DDBJ databases">
        <authorList>
            <consortium name="US DOE Joint Genome Institute (JGI-PGF)"/>
            <person name="Lucas S."/>
            <person name="Copeland A."/>
            <person name="Lapidus A."/>
            <person name="Cheng J.-F."/>
            <person name="Bruce D."/>
            <person name="Goodwin L."/>
            <person name="Pitluck S."/>
            <person name="Land M.L."/>
            <person name="Hauser L."/>
            <person name="Chang Y.-J."/>
            <person name="Anderson I.J."/>
            <person name="Johnson E."/>
            <person name="Mulhopadhyay B."/>
            <person name="Kyrpides N."/>
            <person name="Woyke T.J."/>
        </authorList>
    </citation>
    <scope>NUCLEOTIDE SEQUENCE [LARGE SCALE GENOMIC DNA]</scope>
    <source>
        <strain evidence="3 4">6</strain>
    </source>
</reference>
<gene>
    <name evidence="3" type="ORF">EubceDRAFT1_2109</name>
</gene>
<feature type="domain" description="GP-PDE" evidence="2">
    <location>
        <begin position="366"/>
        <end position="598"/>
    </location>
</feature>
<protein>
    <submittedName>
        <fullName evidence="3">Glycerophosphoryl diester phosphodiesterase</fullName>
    </submittedName>
</protein>
<evidence type="ECO:0000313" key="4">
    <source>
        <dbReference type="Proteomes" id="UP000005753"/>
    </source>
</evidence>
<reference evidence="3 4" key="2">
    <citation type="submission" date="2012-02" db="EMBL/GenBank/DDBJ databases">
        <title>Improved High-Quality Draft sequence of Eubacterium cellulosolvens 6.</title>
        <authorList>
            <consortium name="US DOE Joint Genome Institute"/>
            <person name="Lucas S."/>
            <person name="Han J."/>
            <person name="Lapidus A."/>
            <person name="Cheng J.-F."/>
            <person name="Goodwin L."/>
            <person name="Pitluck S."/>
            <person name="Peters L."/>
            <person name="Mikhailova N."/>
            <person name="Gu W."/>
            <person name="Detter J.C."/>
            <person name="Han C."/>
            <person name="Tapia R."/>
            <person name="Land M."/>
            <person name="Hauser L."/>
            <person name="Kyrpides N."/>
            <person name="Ivanova N."/>
            <person name="Pagani I."/>
            <person name="Johnson E."/>
            <person name="Mukhopadhyay B."/>
            <person name="Anderson I."/>
            <person name="Woyke T."/>
        </authorList>
    </citation>
    <scope>NUCLEOTIDE SEQUENCE [LARGE SCALE GENOMIC DNA]</scope>
    <source>
        <strain evidence="3 4">6</strain>
    </source>
</reference>
<dbReference type="Gene3D" id="3.20.20.190">
    <property type="entry name" value="Phosphatidylinositol (PI) phosphodiesterase"/>
    <property type="match status" value="1"/>
</dbReference>
<feature type="transmembrane region" description="Helical" evidence="1">
    <location>
        <begin position="274"/>
        <end position="292"/>
    </location>
</feature>
<accession>I5AVP6</accession>
<organism evidence="3 4">
    <name type="scientific">Eubacterium cellulosolvens (strain ATCC 43171 / JCM 9499 / 6)</name>
    <name type="common">Cillobacterium cellulosolvens</name>
    <dbReference type="NCBI Taxonomy" id="633697"/>
    <lineage>
        <taxon>Bacteria</taxon>
        <taxon>Bacillati</taxon>
        <taxon>Bacillota</taxon>
        <taxon>Clostridia</taxon>
        <taxon>Eubacteriales</taxon>
        <taxon>Eubacteriaceae</taxon>
        <taxon>Eubacterium</taxon>
    </lineage>
</organism>
<dbReference type="AlphaFoldDB" id="I5AVP6"/>
<keyword evidence="4" id="KW-1185">Reference proteome</keyword>
<evidence type="ECO:0000259" key="2">
    <source>
        <dbReference type="PROSITE" id="PS51704"/>
    </source>
</evidence>
<dbReference type="eggNOG" id="COG4781">
    <property type="taxonomic scope" value="Bacteria"/>
</dbReference>
<proteinExistence type="predicted"/>
<feature type="transmembrane region" description="Helical" evidence="1">
    <location>
        <begin position="66"/>
        <end position="93"/>
    </location>
</feature>
<dbReference type="InterPro" id="IPR018476">
    <property type="entry name" value="GlyceroP-diester-Pdiesterase_M"/>
</dbReference>
<dbReference type="OrthoDB" id="384721at2"/>
<dbReference type="InterPro" id="IPR017946">
    <property type="entry name" value="PLC-like_Pdiesterase_TIM-brl"/>
</dbReference>
<dbReference type="GO" id="GO:0006629">
    <property type="term" value="P:lipid metabolic process"/>
    <property type="evidence" value="ECO:0007669"/>
    <property type="project" value="InterPro"/>
</dbReference>
<dbReference type="PANTHER" id="PTHR46211">
    <property type="entry name" value="GLYCEROPHOSPHORYL DIESTER PHOSPHODIESTERASE"/>
    <property type="match status" value="1"/>
</dbReference>
<feature type="transmembrane region" description="Helical" evidence="1">
    <location>
        <begin position="166"/>
        <end position="192"/>
    </location>
</feature>
<dbReference type="PANTHER" id="PTHR46211:SF8">
    <property type="entry name" value="PHOSPHODIESTERASE"/>
    <property type="match status" value="1"/>
</dbReference>
<dbReference type="eggNOG" id="COG0584">
    <property type="taxonomic scope" value="Bacteria"/>
</dbReference>
<dbReference type="Pfam" id="PF03009">
    <property type="entry name" value="GDPD"/>
    <property type="match status" value="1"/>
</dbReference>
<dbReference type="PROSITE" id="PS51704">
    <property type="entry name" value="GP_PDE"/>
    <property type="match status" value="1"/>
</dbReference>
<keyword evidence="1" id="KW-1133">Transmembrane helix</keyword>
<feature type="transmembrane region" description="Helical" evidence="1">
    <location>
        <begin position="12"/>
        <end position="38"/>
    </location>
</feature>